<evidence type="ECO:0000256" key="6">
    <source>
        <dbReference type="ARBA" id="ARBA00022596"/>
    </source>
</evidence>
<comment type="function">
    <text evidence="1">Efflux system for nickel and cobalt.</text>
</comment>
<feature type="transmembrane region" description="Helical" evidence="13">
    <location>
        <begin position="33"/>
        <end position="54"/>
    </location>
</feature>
<keyword evidence="6" id="KW-0533">Nickel</keyword>
<sequence length="364" mass="40537">MSSVSHSKSESPHQEADSAAPIAPAQTKRAFKVIWQSVALIALVAAGYGIWWQWPTILLTSLQWQKQLVNQMSELLYLTHQNRESMWQLAQISFLYGMFHSLGPGHGKVVVSTYLATHNTKIKIGLYITIISALVQAVTAIVLVTGVLLVLEASMRHLNGVVNQFFHASYAGVFLLGGYIVWQGIKQWRRGRASDHTHDHHHHHHHHHHGEHSHDEIHHAHNHHHGEHDHHHSADCGCGHKHLASADELNQATTLKEYAAMVISIGLRPCTGAVLVLFFANLADVYWLGVVSSFLMAVGTAITTSSIALMTVSGRKFVRFYLKDSSVTRINIWPWLRMAAGLLLMLVAVILFNQGGFGMSPMFN</sequence>
<evidence type="ECO:0000256" key="3">
    <source>
        <dbReference type="ARBA" id="ARBA00022426"/>
    </source>
</evidence>
<dbReference type="PANTHER" id="PTHR40659">
    <property type="entry name" value="NICKEL/COBALT EFFLUX SYSTEM RCNA"/>
    <property type="match status" value="1"/>
</dbReference>
<feature type="transmembrane region" description="Helical" evidence="13">
    <location>
        <begin position="332"/>
        <end position="352"/>
    </location>
</feature>
<dbReference type="PANTHER" id="PTHR40659:SF1">
    <property type="entry name" value="NICKEL_COBALT EFFLUX SYSTEM RCNA"/>
    <property type="match status" value="1"/>
</dbReference>
<comment type="subcellular location">
    <subcellularLocation>
        <location evidence="2 13">Cell membrane</location>
        <topology evidence="2 13">Multi-pass membrane protein</topology>
    </subcellularLocation>
</comment>
<feature type="compositionally biased region" description="Basic and acidic residues" evidence="14">
    <location>
        <begin position="7"/>
        <end position="16"/>
    </location>
</feature>
<keyword evidence="7 13" id="KW-0812">Transmembrane</keyword>
<evidence type="ECO:0000256" key="5">
    <source>
        <dbReference type="ARBA" id="ARBA00022475"/>
    </source>
</evidence>
<reference evidence="15" key="1">
    <citation type="submission" date="2024-07" db="EMBL/GenBank/DDBJ databases">
        <title>Genome Analysis of a Potential Novel Vibrio Species Secreting pH- and Thermo-stable Alginate Lyase and its Application in Producing Alginate Oligosaccharides.</title>
        <authorList>
            <person name="Huang H."/>
            <person name="Bao K."/>
        </authorList>
    </citation>
    <scope>NUCLEOTIDE SEQUENCE</scope>
    <source>
        <strain evidence="15">HB236076</strain>
        <plasmid evidence="15">p-HB236076</plasmid>
    </source>
</reference>
<name>A0AB39HE91_9VIBR</name>
<evidence type="ECO:0000256" key="9">
    <source>
        <dbReference type="ARBA" id="ARBA00023065"/>
    </source>
</evidence>
<evidence type="ECO:0000256" key="11">
    <source>
        <dbReference type="ARBA" id="ARBA00023136"/>
    </source>
</evidence>
<feature type="transmembrane region" description="Helical" evidence="13">
    <location>
        <begin position="124"/>
        <end position="149"/>
    </location>
</feature>
<dbReference type="GO" id="GO:0015099">
    <property type="term" value="F:nickel cation transmembrane transporter activity"/>
    <property type="evidence" value="ECO:0007669"/>
    <property type="project" value="UniProtKB-UniRule"/>
</dbReference>
<dbReference type="InterPro" id="IPR051224">
    <property type="entry name" value="NiCoT_RcnA"/>
</dbReference>
<evidence type="ECO:0000256" key="13">
    <source>
        <dbReference type="RuleBase" id="RU362101"/>
    </source>
</evidence>
<dbReference type="GO" id="GO:0032025">
    <property type="term" value="P:response to cobalt ion"/>
    <property type="evidence" value="ECO:0007669"/>
    <property type="project" value="TreeGrafter"/>
</dbReference>
<dbReference type="RefSeq" id="WP_306099497.1">
    <property type="nucleotide sequence ID" value="NZ_CP162602.1"/>
</dbReference>
<evidence type="ECO:0000256" key="7">
    <source>
        <dbReference type="ARBA" id="ARBA00022692"/>
    </source>
</evidence>
<gene>
    <name evidence="15" type="ORF">AB0763_16250</name>
</gene>
<feature type="region of interest" description="Disordered" evidence="14">
    <location>
        <begin position="193"/>
        <end position="234"/>
    </location>
</feature>
<dbReference type="GO" id="GO:0046583">
    <property type="term" value="F:monoatomic cation efflux transmembrane transporter activity"/>
    <property type="evidence" value="ECO:0007669"/>
    <property type="project" value="TreeGrafter"/>
</dbReference>
<dbReference type="GO" id="GO:0006824">
    <property type="term" value="P:cobalt ion transport"/>
    <property type="evidence" value="ECO:0007669"/>
    <property type="project" value="UniProtKB-KW"/>
</dbReference>
<keyword evidence="12" id="KW-0170">Cobalt</keyword>
<proteinExistence type="inferred from homology"/>
<keyword evidence="10" id="KW-0921">Nickel transport</keyword>
<evidence type="ECO:0000256" key="10">
    <source>
        <dbReference type="ARBA" id="ARBA00023112"/>
    </source>
</evidence>
<feature type="transmembrane region" description="Helical" evidence="13">
    <location>
        <begin position="161"/>
        <end position="182"/>
    </location>
</feature>
<dbReference type="GO" id="GO:0010045">
    <property type="term" value="P:response to nickel cation"/>
    <property type="evidence" value="ECO:0007669"/>
    <property type="project" value="TreeGrafter"/>
</dbReference>
<dbReference type="AlphaFoldDB" id="A0AB39HE91"/>
<accession>A0AB39HE91</accession>
<dbReference type="Pfam" id="PF03824">
    <property type="entry name" value="NicO"/>
    <property type="match status" value="1"/>
</dbReference>
<dbReference type="GO" id="GO:0005886">
    <property type="term" value="C:plasma membrane"/>
    <property type="evidence" value="ECO:0007669"/>
    <property type="project" value="UniProtKB-SubCell"/>
</dbReference>
<feature type="transmembrane region" description="Helical" evidence="13">
    <location>
        <begin position="258"/>
        <end position="280"/>
    </location>
</feature>
<geneLocation type="plasmid" evidence="15">
    <name>p-HB236076</name>
</geneLocation>
<comment type="similarity">
    <text evidence="13">Belongs to the NiCoT transporter (TC 2.A.52) family.</text>
</comment>
<keyword evidence="11 13" id="KW-0472">Membrane</keyword>
<evidence type="ECO:0000256" key="14">
    <source>
        <dbReference type="SAM" id="MobiDB-lite"/>
    </source>
</evidence>
<keyword evidence="4 13" id="KW-0813">Transport</keyword>
<evidence type="ECO:0000313" key="15">
    <source>
        <dbReference type="EMBL" id="XDK26591.1"/>
    </source>
</evidence>
<protein>
    <recommendedName>
        <fullName evidence="13">Nickel/cobalt efflux system</fullName>
    </recommendedName>
</protein>
<feature type="region of interest" description="Disordered" evidence="14">
    <location>
        <begin position="1"/>
        <end position="21"/>
    </location>
</feature>
<feature type="transmembrane region" description="Helical" evidence="13">
    <location>
        <begin position="286"/>
        <end position="312"/>
    </location>
</feature>
<keyword evidence="15" id="KW-0614">Plasmid</keyword>
<evidence type="ECO:0000256" key="12">
    <source>
        <dbReference type="ARBA" id="ARBA00023285"/>
    </source>
</evidence>
<evidence type="ECO:0000256" key="4">
    <source>
        <dbReference type="ARBA" id="ARBA00022448"/>
    </source>
</evidence>
<keyword evidence="8 13" id="KW-1133">Transmembrane helix</keyword>
<evidence type="ECO:0000256" key="1">
    <source>
        <dbReference type="ARBA" id="ARBA00002510"/>
    </source>
</evidence>
<evidence type="ECO:0000256" key="2">
    <source>
        <dbReference type="ARBA" id="ARBA00004651"/>
    </source>
</evidence>
<dbReference type="InterPro" id="IPR011541">
    <property type="entry name" value="Ni/Co_transpt_high_affinity"/>
</dbReference>
<evidence type="ECO:0000256" key="8">
    <source>
        <dbReference type="ARBA" id="ARBA00022989"/>
    </source>
</evidence>
<keyword evidence="5" id="KW-1003">Cell membrane</keyword>
<keyword evidence="3" id="KW-0171">Cobalt transport</keyword>
<keyword evidence="9" id="KW-0406">Ion transport</keyword>
<feature type="compositionally biased region" description="Basic residues" evidence="14">
    <location>
        <begin position="199"/>
        <end position="211"/>
    </location>
</feature>
<dbReference type="EMBL" id="CP162602">
    <property type="protein sequence ID" value="XDK26591.1"/>
    <property type="molecule type" value="Genomic_DNA"/>
</dbReference>
<dbReference type="KEGG" id="vih:AB0763_16250"/>
<organism evidence="15">
    <name type="scientific">Vibrio sp. HB236076</name>
    <dbReference type="NCBI Taxonomy" id="3232307"/>
    <lineage>
        <taxon>Bacteria</taxon>
        <taxon>Pseudomonadati</taxon>
        <taxon>Pseudomonadota</taxon>
        <taxon>Gammaproteobacteria</taxon>
        <taxon>Vibrionales</taxon>
        <taxon>Vibrionaceae</taxon>
        <taxon>Vibrio</taxon>
    </lineage>
</organism>